<dbReference type="AlphaFoldDB" id="A0AAV1YEC3"/>
<reference evidence="2 3" key="1">
    <citation type="submission" date="2024-03" db="EMBL/GenBank/DDBJ databases">
        <authorList>
            <person name="Martinez-Hernandez J."/>
        </authorList>
    </citation>
    <scope>NUCLEOTIDE SEQUENCE [LARGE SCALE GENOMIC DNA]</scope>
</reference>
<keyword evidence="1" id="KW-1133">Transmembrane helix</keyword>
<name>A0AAV1YEC3_LUPLU</name>
<evidence type="ECO:0000313" key="2">
    <source>
        <dbReference type="EMBL" id="CAL0332148.1"/>
    </source>
</evidence>
<keyword evidence="1" id="KW-0812">Transmembrane</keyword>
<gene>
    <name evidence="2" type="ORF">LLUT_LOCUS33208</name>
</gene>
<sequence length="319" mass="37063">MMPPSLFITTLHPDIINSHILTRLDAQSLSSTAASSSYLHRLCTHNTLLWHSITTNTWPSLHDPLASSLISTFPASHFSIFSDSFPSPSTHPHRPFPIPSELISAVDIYYEGNPVFSRVLRTDTNKVWFHCSPLWIDLLRPNEVVPTHLKLPPNDDVQWLNHLQHNLTLSWIIIDPILKRAANLSSQTAVSARWHWLTEELEVVYAVVFEEEEVMCTVKVTCCGKTMGEMQVREVSLKMEDMDGRHVIGKDSMVIMQRAMESVKRKRVDGKERYEKFCEMKRERRERLMERDKRIDMLAMFLSFTIFAFFFSFLSFHFH</sequence>
<accession>A0AAV1YEC3</accession>
<dbReference type="Proteomes" id="UP001497480">
    <property type="component" value="Unassembled WGS sequence"/>
</dbReference>
<dbReference type="EMBL" id="CAXHTB010000024">
    <property type="protein sequence ID" value="CAL0332148.1"/>
    <property type="molecule type" value="Genomic_DNA"/>
</dbReference>
<comment type="caution">
    <text evidence="2">The sequence shown here is derived from an EMBL/GenBank/DDBJ whole genome shotgun (WGS) entry which is preliminary data.</text>
</comment>
<dbReference type="SUPFAM" id="SSF81383">
    <property type="entry name" value="F-box domain"/>
    <property type="match status" value="1"/>
</dbReference>
<keyword evidence="3" id="KW-1185">Reference proteome</keyword>
<evidence type="ECO:0008006" key="4">
    <source>
        <dbReference type="Google" id="ProtNLM"/>
    </source>
</evidence>
<dbReference type="InterPro" id="IPR036047">
    <property type="entry name" value="F-box-like_dom_sf"/>
</dbReference>
<dbReference type="PANTHER" id="PTHR33736">
    <property type="entry name" value="F-BOX PROTEIN-RELATED"/>
    <property type="match status" value="1"/>
</dbReference>
<keyword evidence="1" id="KW-0472">Membrane</keyword>
<proteinExistence type="predicted"/>
<evidence type="ECO:0000256" key="1">
    <source>
        <dbReference type="SAM" id="Phobius"/>
    </source>
</evidence>
<evidence type="ECO:0000313" key="3">
    <source>
        <dbReference type="Proteomes" id="UP001497480"/>
    </source>
</evidence>
<dbReference type="PANTHER" id="PTHR33736:SF18">
    <property type="entry name" value="F-BOX DOMAIN-CONTAINING PROTEIN"/>
    <property type="match status" value="1"/>
</dbReference>
<organism evidence="2 3">
    <name type="scientific">Lupinus luteus</name>
    <name type="common">European yellow lupine</name>
    <dbReference type="NCBI Taxonomy" id="3873"/>
    <lineage>
        <taxon>Eukaryota</taxon>
        <taxon>Viridiplantae</taxon>
        <taxon>Streptophyta</taxon>
        <taxon>Embryophyta</taxon>
        <taxon>Tracheophyta</taxon>
        <taxon>Spermatophyta</taxon>
        <taxon>Magnoliopsida</taxon>
        <taxon>eudicotyledons</taxon>
        <taxon>Gunneridae</taxon>
        <taxon>Pentapetalae</taxon>
        <taxon>rosids</taxon>
        <taxon>fabids</taxon>
        <taxon>Fabales</taxon>
        <taxon>Fabaceae</taxon>
        <taxon>Papilionoideae</taxon>
        <taxon>50 kb inversion clade</taxon>
        <taxon>genistoids sensu lato</taxon>
        <taxon>core genistoids</taxon>
        <taxon>Genisteae</taxon>
        <taxon>Lupinus</taxon>
    </lineage>
</organism>
<feature type="transmembrane region" description="Helical" evidence="1">
    <location>
        <begin position="297"/>
        <end position="318"/>
    </location>
</feature>
<protein>
    <recommendedName>
        <fullName evidence="4">F-box protein</fullName>
    </recommendedName>
</protein>
<dbReference type="InterPro" id="IPR045283">
    <property type="entry name" value="AT3G44326-like"/>
</dbReference>